<organism evidence="3 4">
    <name type="scientific">Brevibacterium jeotgali</name>
    <dbReference type="NCBI Taxonomy" id="1262550"/>
    <lineage>
        <taxon>Bacteria</taxon>
        <taxon>Bacillati</taxon>
        <taxon>Actinomycetota</taxon>
        <taxon>Actinomycetes</taxon>
        <taxon>Micrococcales</taxon>
        <taxon>Brevibacteriaceae</taxon>
        <taxon>Brevibacterium</taxon>
    </lineage>
</organism>
<dbReference type="Proteomes" id="UP000234462">
    <property type="component" value="Unassembled WGS sequence"/>
</dbReference>
<reference evidence="4" key="1">
    <citation type="submission" date="2017-03" db="EMBL/GenBank/DDBJ databases">
        <authorList>
            <person name="Monnet C."/>
        </authorList>
    </citation>
    <scope>NUCLEOTIDE SEQUENCE [LARGE SCALE GENOMIC DNA]</scope>
    <source>
        <strain evidence="4">SJ5-8</strain>
    </source>
</reference>
<dbReference type="InterPro" id="IPR052734">
    <property type="entry name" value="Nod_factor_acetyltransferase"/>
</dbReference>
<feature type="transmembrane region" description="Helical" evidence="1">
    <location>
        <begin position="81"/>
        <end position="99"/>
    </location>
</feature>
<feature type="transmembrane region" description="Helical" evidence="1">
    <location>
        <begin position="144"/>
        <end position="161"/>
    </location>
</feature>
<feature type="transmembrane region" description="Helical" evidence="1">
    <location>
        <begin position="240"/>
        <end position="264"/>
    </location>
</feature>
<feature type="transmembrane region" description="Helical" evidence="1">
    <location>
        <begin position="173"/>
        <end position="192"/>
    </location>
</feature>
<evidence type="ECO:0000259" key="2">
    <source>
        <dbReference type="Pfam" id="PF01757"/>
    </source>
</evidence>
<evidence type="ECO:0000313" key="4">
    <source>
        <dbReference type="Proteomes" id="UP000234462"/>
    </source>
</evidence>
<sequence length="365" mass="39703">MSPLQLDLARAAEERSDPMRVRDSRLDIAKGVLILLVVFGHLLPRIGLDDGLTNLAYTVIYAFHMPAFIFLAGITARSTRLIERIATFVILLIAFQALYYVAERRIGDPFAWSWTDPHWIMWFLLALIWWTLTVPFIERFPRTLVAVSAVVGICAGVLPFAGSELSISRSLVFWPFFVVGKVYGAKLFALTADLPLWTRVSGCAVAFLPLLALFVAGTDAGWLYGSGNFDHLEVSDPRGILIRACLTLIAFLAILALLAAVPDMRGPLTVIGERSLSVYLLHGFLIIALTPALAEFFSGGYGHAVQIGAVVISGFAAGGIAFALSSKPVHWIVSTPPKRAAAAIASLLTPRERAHTPPDPARNAR</sequence>
<dbReference type="InterPro" id="IPR002656">
    <property type="entry name" value="Acyl_transf_3_dom"/>
</dbReference>
<feature type="domain" description="Acyltransferase 3" evidence="2">
    <location>
        <begin position="25"/>
        <end position="316"/>
    </location>
</feature>
<dbReference type="OrthoDB" id="6623990at2"/>
<keyword evidence="1" id="KW-1133">Transmembrane helix</keyword>
<name>A0A2H1L8G3_9MICO</name>
<keyword evidence="4" id="KW-1185">Reference proteome</keyword>
<dbReference type="AlphaFoldDB" id="A0A2H1L8G3"/>
<protein>
    <submittedName>
        <fullName evidence="3">Fucose 4-O-acetylase</fullName>
    </submittedName>
</protein>
<accession>A0A2H1L8G3</accession>
<feature type="transmembrane region" description="Helical" evidence="1">
    <location>
        <begin position="303"/>
        <end position="324"/>
    </location>
</feature>
<gene>
    <name evidence="3" type="ORF">BJEO58_02794</name>
</gene>
<keyword evidence="1" id="KW-0812">Transmembrane</keyword>
<dbReference type="PANTHER" id="PTHR37312:SF1">
    <property type="entry name" value="MEMBRANE-BOUND ACYLTRANSFERASE YKRP-RELATED"/>
    <property type="match status" value="1"/>
</dbReference>
<dbReference type="EMBL" id="FXZM01000019">
    <property type="protein sequence ID" value="SMY13184.1"/>
    <property type="molecule type" value="Genomic_DNA"/>
</dbReference>
<evidence type="ECO:0000313" key="3">
    <source>
        <dbReference type="EMBL" id="SMY13184.1"/>
    </source>
</evidence>
<dbReference type="GO" id="GO:0016747">
    <property type="term" value="F:acyltransferase activity, transferring groups other than amino-acyl groups"/>
    <property type="evidence" value="ECO:0007669"/>
    <property type="project" value="InterPro"/>
</dbReference>
<feature type="transmembrane region" description="Helical" evidence="1">
    <location>
        <begin position="276"/>
        <end position="297"/>
    </location>
</feature>
<dbReference type="Pfam" id="PF01757">
    <property type="entry name" value="Acyl_transf_3"/>
    <property type="match status" value="1"/>
</dbReference>
<keyword evidence="1" id="KW-0472">Membrane</keyword>
<feature type="transmembrane region" description="Helical" evidence="1">
    <location>
        <begin position="119"/>
        <end position="137"/>
    </location>
</feature>
<feature type="transmembrane region" description="Helical" evidence="1">
    <location>
        <begin position="204"/>
        <end position="225"/>
    </location>
</feature>
<feature type="transmembrane region" description="Helical" evidence="1">
    <location>
        <begin position="28"/>
        <end position="48"/>
    </location>
</feature>
<feature type="transmembrane region" description="Helical" evidence="1">
    <location>
        <begin position="54"/>
        <end position="74"/>
    </location>
</feature>
<dbReference type="PANTHER" id="PTHR37312">
    <property type="entry name" value="MEMBRANE-BOUND ACYLTRANSFERASE YKRP-RELATED"/>
    <property type="match status" value="1"/>
</dbReference>
<evidence type="ECO:0000256" key="1">
    <source>
        <dbReference type="SAM" id="Phobius"/>
    </source>
</evidence>
<proteinExistence type="predicted"/>